<reference evidence="2 3" key="1">
    <citation type="submission" date="2018-06" db="EMBL/GenBank/DDBJ databases">
        <title>The Genome of Cuscuta australis (Dodder) Provides Insight into the Evolution of Plant Parasitism.</title>
        <authorList>
            <person name="Liu H."/>
        </authorList>
    </citation>
    <scope>NUCLEOTIDE SEQUENCE [LARGE SCALE GENOMIC DNA]</scope>
    <source>
        <strain evidence="3">cv. Yunnan</strain>
        <tissue evidence="2">Vines</tissue>
    </source>
</reference>
<dbReference type="EMBL" id="NQVE01000192">
    <property type="protein sequence ID" value="RAL40700.1"/>
    <property type="molecule type" value="Genomic_DNA"/>
</dbReference>
<evidence type="ECO:0000313" key="2">
    <source>
        <dbReference type="EMBL" id="RAL40700.1"/>
    </source>
</evidence>
<sequence>MAQFKSKGHTFQSGPFPPSSGARTLGRKSTNPALLWEDHNALSTEIVYFLDFSKWVNLNSVCWWFKMTTILD</sequence>
<accession>A0A328D6C9</accession>
<protein>
    <submittedName>
        <fullName evidence="2">Uncharacterized protein</fullName>
    </submittedName>
</protein>
<comment type="caution">
    <text evidence="2">The sequence shown here is derived from an EMBL/GenBank/DDBJ whole genome shotgun (WGS) entry which is preliminary data.</text>
</comment>
<organism evidence="2 3">
    <name type="scientific">Cuscuta australis</name>
    <dbReference type="NCBI Taxonomy" id="267555"/>
    <lineage>
        <taxon>Eukaryota</taxon>
        <taxon>Viridiplantae</taxon>
        <taxon>Streptophyta</taxon>
        <taxon>Embryophyta</taxon>
        <taxon>Tracheophyta</taxon>
        <taxon>Spermatophyta</taxon>
        <taxon>Magnoliopsida</taxon>
        <taxon>eudicotyledons</taxon>
        <taxon>Gunneridae</taxon>
        <taxon>Pentapetalae</taxon>
        <taxon>asterids</taxon>
        <taxon>lamiids</taxon>
        <taxon>Solanales</taxon>
        <taxon>Convolvulaceae</taxon>
        <taxon>Cuscuteae</taxon>
        <taxon>Cuscuta</taxon>
        <taxon>Cuscuta subgen. Grammica</taxon>
        <taxon>Cuscuta sect. Cleistogrammica</taxon>
    </lineage>
</organism>
<name>A0A328D6C9_9ASTE</name>
<dbReference type="Proteomes" id="UP000249390">
    <property type="component" value="Unassembled WGS sequence"/>
</dbReference>
<keyword evidence="3" id="KW-1185">Reference proteome</keyword>
<dbReference type="AlphaFoldDB" id="A0A328D6C9"/>
<evidence type="ECO:0000256" key="1">
    <source>
        <dbReference type="SAM" id="MobiDB-lite"/>
    </source>
</evidence>
<feature type="region of interest" description="Disordered" evidence="1">
    <location>
        <begin position="1"/>
        <end position="26"/>
    </location>
</feature>
<proteinExistence type="predicted"/>
<evidence type="ECO:0000313" key="3">
    <source>
        <dbReference type="Proteomes" id="UP000249390"/>
    </source>
</evidence>
<gene>
    <name evidence="2" type="ORF">DM860_008398</name>
</gene>